<evidence type="ECO:0000313" key="1">
    <source>
        <dbReference type="EMBL" id="MCY1004466.1"/>
    </source>
</evidence>
<proteinExistence type="predicted"/>
<comment type="caution">
    <text evidence="1">The sequence shown here is derived from an EMBL/GenBank/DDBJ whole genome shotgun (WGS) entry which is preliminary data.</text>
</comment>
<protein>
    <submittedName>
        <fullName evidence="1">Uncharacterized protein</fullName>
    </submittedName>
</protein>
<reference evidence="1" key="1">
    <citation type="submission" date="2022-11" db="EMBL/GenBank/DDBJ databases">
        <title>Minimal conservation of predation-associated metabolite biosynthetic gene clusters underscores biosynthetic potential of Myxococcota including descriptions for ten novel species: Archangium lansinium sp. nov., Myxococcus landrumus sp. nov., Nannocystis bai.</title>
        <authorList>
            <person name="Ahearne A."/>
            <person name="Stevens C."/>
            <person name="Phillips K."/>
        </authorList>
    </citation>
    <scope>NUCLEOTIDE SEQUENCE</scope>
    <source>
        <strain evidence="1">Na p29</strain>
    </source>
</reference>
<dbReference type="EMBL" id="JAPNKE010000002">
    <property type="protein sequence ID" value="MCY1004466.1"/>
    <property type="molecule type" value="Genomic_DNA"/>
</dbReference>
<organism evidence="1 2">
    <name type="scientific">Nannocystis pusilla</name>
    <dbReference type="NCBI Taxonomy" id="889268"/>
    <lineage>
        <taxon>Bacteria</taxon>
        <taxon>Pseudomonadati</taxon>
        <taxon>Myxococcota</taxon>
        <taxon>Polyangia</taxon>
        <taxon>Nannocystales</taxon>
        <taxon>Nannocystaceae</taxon>
        <taxon>Nannocystis</taxon>
    </lineage>
</organism>
<dbReference type="RefSeq" id="WP_267766016.1">
    <property type="nucleotide sequence ID" value="NZ_JAPNKE010000002.1"/>
</dbReference>
<dbReference type="Proteomes" id="UP001150924">
    <property type="component" value="Unassembled WGS sequence"/>
</dbReference>
<sequence length="149" mass="16648">MYSHFAPTRPGRAVAGFIPRVLDRYDEARHRGESRRCSRRGRCSAERRLVTAVWRDAAVRIPLAELVEVAATESSPEPLEIVDIEVDELDVSIPLEVPSGGGVMMTRGSAESEARLDFWRRPARARPVAPPGSLRARRGHAVQGRLRVW</sequence>
<accession>A0A9X3IUK2</accession>
<dbReference type="AlphaFoldDB" id="A0A9X3IUK2"/>
<gene>
    <name evidence="1" type="ORF">OV079_02550</name>
</gene>
<keyword evidence="2" id="KW-1185">Reference proteome</keyword>
<name>A0A9X3IUK2_9BACT</name>
<evidence type="ECO:0000313" key="2">
    <source>
        <dbReference type="Proteomes" id="UP001150924"/>
    </source>
</evidence>